<name>A0ABV6PFA2_9SPHN</name>
<dbReference type="EMBL" id="JBHLTL010000001">
    <property type="protein sequence ID" value="MFC0588510.1"/>
    <property type="molecule type" value="Genomic_DNA"/>
</dbReference>
<organism evidence="2 3">
    <name type="scientific">Novosphingobium aquiterrae</name>
    <dbReference type="NCBI Taxonomy" id="624388"/>
    <lineage>
        <taxon>Bacteria</taxon>
        <taxon>Pseudomonadati</taxon>
        <taxon>Pseudomonadota</taxon>
        <taxon>Alphaproteobacteria</taxon>
        <taxon>Sphingomonadales</taxon>
        <taxon>Sphingomonadaceae</taxon>
        <taxon>Novosphingobium</taxon>
    </lineage>
</organism>
<feature type="transmembrane region" description="Helical" evidence="1">
    <location>
        <begin position="77"/>
        <end position="95"/>
    </location>
</feature>
<reference evidence="2 3" key="1">
    <citation type="submission" date="2024-09" db="EMBL/GenBank/DDBJ databases">
        <authorList>
            <person name="Sun Q."/>
            <person name="Mori K."/>
        </authorList>
    </citation>
    <scope>NUCLEOTIDE SEQUENCE [LARGE SCALE GENOMIC DNA]</scope>
    <source>
        <strain evidence="2 3">NCAIM B.02537</strain>
    </source>
</reference>
<evidence type="ECO:0000313" key="3">
    <source>
        <dbReference type="Proteomes" id="UP001589943"/>
    </source>
</evidence>
<keyword evidence="1" id="KW-0812">Transmembrane</keyword>
<feature type="transmembrane region" description="Helical" evidence="1">
    <location>
        <begin position="12"/>
        <end position="33"/>
    </location>
</feature>
<feature type="transmembrane region" description="Helical" evidence="1">
    <location>
        <begin position="39"/>
        <end position="56"/>
    </location>
</feature>
<keyword evidence="1" id="KW-0472">Membrane</keyword>
<dbReference type="RefSeq" id="WP_379480008.1">
    <property type="nucleotide sequence ID" value="NZ_JBHLTL010000001.1"/>
</dbReference>
<sequence length="115" mass="13155">MMVGSSLVTLKGLWLAKIWIVAPVLIALILMLIFGEGDYIVPVLAILWTTTFFIGNRIRVRNEPGTLQRSAGFHTSFWSFWLALLCFAMTIVLIAENDWRRCPPRDTNCTLRRDL</sequence>
<comment type="caution">
    <text evidence="2">The sequence shown here is derived from an EMBL/GenBank/DDBJ whole genome shotgun (WGS) entry which is preliminary data.</text>
</comment>
<gene>
    <name evidence="2" type="ORF">ACFFF7_03705</name>
</gene>
<evidence type="ECO:0000256" key="1">
    <source>
        <dbReference type="SAM" id="Phobius"/>
    </source>
</evidence>
<evidence type="ECO:0000313" key="2">
    <source>
        <dbReference type="EMBL" id="MFC0588510.1"/>
    </source>
</evidence>
<accession>A0ABV6PFA2</accession>
<protein>
    <submittedName>
        <fullName evidence="2">Uncharacterized protein</fullName>
    </submittedName>
</protein>
<proteinExistence type="predicted"/>
<keyword evidence="3" id="KW-1185">Reference proteome</keyword>
<dbReference type="Proteomes" id="UP001589943">
    <property type="component" value="Unassembled WGS sequence"/>
</dbReference>
<keyword evidence="1" id="KW-1133">Transmembrane helix</keyword>